<evidence type="ECO:0000313" key="7">
    <source>
        <dbReference type="EMBL" id="ESO04503.1"/>
    </source>
</evidence>
<dbReference type="EMBL" id="KB096458">
    <property type="protein sequence ID" value="ESO04503.1"/>
    <property type="molecule type" value="Genomic_DNA"/>
</dbReference>
<dbReference type="GO" id="GO:0033490">
    <property type="term" value="P:cholesterol biosynthetic process via lathosterol"/>
    <property type="evidence" value="ECO:0000318"/>
    <property type="project" value="GO_Central"/>
</dbReference>
<dbReference type="GeneID" id="20217369"/>
<evidence type="ECO:0000313" key="9">
    <source>
        <dbReference type="Proteomes" id="UP000015101"/>
    </source>
</evidence>
<dbReference type="HOGENOM" id="CLU_047036_2_2_1"/>
<dbReference type="InParanoid" id="T1G8H2"/>
<keyword evidence="3 5" id="KW-1133">Transmembrane helix</keyword>
<dbReference type="eggNOG" id="KOG0872">
    <property type="taxonomic scope" value="Eukaryota"/>
</dbReference>
<feature type="domain" description="Fatty acid hydroxylase" evidence="6">
    <location>
        <begin position="124"/>
        <end position="253"/>
    </location>
</feature>
<dbReference type="EnsemblMetazoa" id="HelroT92484">
    <property type="protein sequence ID" value="HelroP92484"/>
    <property type="gene ID" value="HelroG92484"/>
</dbReference>
<dbReference type="GO" id="GO:0000248">
    <property type="term" value="F:C-5 sterol desaturase activity"/>
    <property type="evidence" value="ECO:0000318"/>
    <property type="project" value="GO_Central"/>
</dbReference>
<keyword evidence="2 5" id="KW-0812">Transmembrane</keyword>
<dbReference type="PANTHER" id="PTHR11863">
    <property type="entry name" value="STEROL DESATURASE"/>
    <property type="match status" value="1"/>
</dbReference>
<evidence type="ECO:0000256" key="1">
    <source>
        <dbReference type="ARBA" id="ARBA00004370"/>
    </source>
</evidence>
<proteinExistence type="predicted"/>
<keyword evidence="9" id="KW-1185">Reference proteome</keyword>
<protein>
    <recommendedName>
        <fullName evidence="6">Fatty acid hydroxylase domain-containing protein</fullName>
    </recommendedName>
</protein>
<feature type="transmembrane region" description="Helical" evidence="5">
    <location>
        <begin position="79"/>
        <end position="97"/>
    </location>
</feature>
<reference evidence="8" key="3">
    <citation type="submission" date="2015-06" db="UniProtKB">
        <authorList>
            <consortium name="EnsemblMetazoa"/>
        </authorList>
    </citation>
    <scope>IDENTIFICATION</scope>
</reference>
<dbReference type="GO" id="GO:0005506">
    <property type="term" value="F:iron ion binding"/>
    <property type="evidence" value="ECO:0007669"/>
    <property type="project" value="InterPro"/>
</dbReference>
<gene>
    <name evidence="8" type="primary">20217369</name>
    <name evidence="7" type="ORF">HELRODRAFT_92484</name>
</gene>
<dbReference type="InterPro" id="IPR050307">
    <property type="entry name" value="Sterol_Desaturase_Related"/>
</dbReference>
<evidence type="ECO:0000259" key="6">
    <source>
        <dbReference type="Pfam" id="PF04116"/>
    </source>
</evidence>
<dbReference type="STRING" id="6412.T1G8H2"/>
<name>T1G8H2_HELRO</name>
<feature type="transmembrane region" description="Helical" evidence="5">
    <location>
        <begin position="117"/>
        <end position="137"/>
    </location>
</feature>
<sequence>MDVVLKLTDDYFFTPYIYGEKWLEDYWLRQFISLNLIATCGGYLLYLIVGSFSYIFIFNKDLLRHPLTLKNQPWLEMCCTFKSLPVMGFLSAVVFLLEVRGHSKLYDSIEDSKFGAMAIVFSSIMFILFTDCLIYFIHKYLHHPLIYSTIHKPHHKWKVTTPFASHSFHPIDGFSQSLPYHIYVFLFPMHKFTYLILYILVNIWSVSIHDGDYRIPVLLQDVINGAAHHTDHHLFYNYNYGQYFTFWDRVCGTYKTPSAYQGNGPLTCRKNEK</sequence>
<keyword evidence="4 5" id="KW-0472">Membrane</keyword>
<comment type="subcellular location">
    <subcellularLocation>
        <location evidence="1">Membrane</location>
    </subcellularLocation>
</comment>
<organism evidence="8 9">
    <name type="scientific">Helobdella robusta</name>
    <name type="common">Californian leech</name>
    <dbReference type="NCBI Taxonomy" id="6412"/>
    <lineage>
        <taxon>Eukaryota</taxon>
        <taxon>Metazoa</taxon>
        <taxon>Spiralia</taxon>
        <taxon>Lophotrochozoa</taxon>
        <taxon>Annelida</taxon>
        <taxon>Clitellata</taxon>
        <taxon>Hirudinea</taxon>
        <taxon>Rhynchobdellida</taxon>
        <taxon>Glossiphoniidae</taxon>
        <taxon>Helobdella</taxon>
    </lineage>
</organism>
<dbReference type="OrthoDB" id="408954at2759"/>
<dbReference type="RefSeq" id="XP_009017397.1">
    <property type="nucleotide sequence ID" value="XM_009019149.1"/>
</dbReference>
<dbReference type="Pfam" id="PF04116">
    <property type="entry name" value="FA_hydroxylase"/>
    <property type="match status" value="1"/>
</dbReference>
<evidence type="ECO:0000256" key="3">
    <source>
        <dbReference type="ARBA" id="ARBA00022989"/>
    </source>
</evidence>
<dbReference type="KEGG" id="hro:HELRODRAFT_92484"/>
<reference evidence="9" key="1">
    <citation type="submission" date="2012-12" db="EMBL/GenBank/DDBJ databases">
        <authorList>
            <person name="Hellsten U."/>
            <person name="Grimwood J."/>
            <person name="Chapman J.A."/>
            <person name="Shapiro H."/>
            <person name="Aerts A."/>
            <person name="Otillar R.P."/>
            <person name="Terry A.Y."/>
            <person name="Boore J.L."/>
            <person name="Simakov O."/>
            <person name="Marletaz F."/>
            <person name="Cho S.-J."/>
            <person name="Edsinger-Gonzales E."/>
            <person name="Havlak P."/>
            <person name="Kuo D.-H."/>
            <person name="Larsson T."/>
            <person name="Lv J."/>
            <person name="Arendt D."/>
            <person name="Savage R."/>
            <person name="Osoegawa K."/>
            <person name="de Jong P."/>
            <person name="Lindberg D.R."/>
            <person name="Seaver E.C."/>
            <person name="Weisblat D.A."/>
            <person name="Putnam N.H."/>
            <person name="Grigoriev I.V."/>
            <person name="Rokhsar D.S."/>
        </authorList>
    </citation>
    <scope>NUCLEOTIDE SEQUENCE</scope>
</reference>
<reference evidence="7 9" key="2">
    <citation type="journal article" date="2013" name="Nature">
        <title>Insights into bilaterian evolution from three spiralian genomes.</title>
        <authorList>
            <person name="Simakov O."/>
            <person name="Marletaz F."/>
            <person name="Cho S.J."/>
            <person name="Edsinger-Gonzales E."/>
            <person name="Havlak P."/>
            <person name="Hellsten U."/>
            <person name="Kuo D.H."/>
            <person name="Larsson T."/>
            <person name="Lv J."/>
            <person name="Arendt D."/>
            <person name="Savage R."/>
            <person name="Osoegawa K."/>
            <person name="de Jong P."/>
            <person name="Grimwood J."/>
            <person name="Chapman J.A."/>
            <person name="Shapiro H."/>
            <person name="Aerts A."/>
            <person name="Otillar R.P."/>
            <person name="Terry A.Y."/>
            <person name="Boore J.L."/>
            <person name="Grigoriev I.V."/>
            <person name="Lindberg D.R."/>
            <person name="Seaver E.C."/>
            <person name="Weisblat D.A."/>
            <person name="Putnam N.H."/>
            <person name="Rokhsar D.S."/>
        </authorList>
    </citation>
    <scope>NUCLEOTIDE SEQUENCE</scope>
</reference>
<dbReference type="GO" id="GO:0016020">
    <property type="term" value="C:membrane"/>
    <property type="evidence" value="ECO:0000318"/>
    <property type="project" value="GO_Central"/>
</dbReference>
<evidence type="ECO:0000256" key="4">
    <source>
        <dbReference type="ARBA" id="ARBA00023136"/>
    </source>
</evidence>
<dbReference type="InterPro" id="IPR006694">
    <property type="entry name" value="Fatty_acid_hydroxylase"/>
</dbReference>
<evidence type="ECO:0000256" key="2">
    <source>
        <dbReference type="ARBA" id="ARBA00022692"/>
    </source>
</evidence>
<dbReference type="Proteomes" id="UP000015101">
    <property type="component" value="Unassembled WGS sequence"/>
</dbReference>
<feature type="transmembrane region" description="Helical" evidence="5">
    <location>
        <begin position="31"/>
        <end position="58"/>
    </location>
</feature>
<dbReference type="AlphaFoldDB" id="T1G8H2"/>
<dbReference type="EMBL" id="AMQM01009456">
    <property type="status" value="NOT_ANNOTATED_CDS"/>
    <property type="molecule type" value="Genomic_DNA"/>
</dbReference>
<dbReference type="OMA" id="FVFICPM"/>
<accession>T1G8H2</accession>
<dbReference type="CTD" id="20217369"/>
<evidence type="ECO:0000256" key="5">
    <source>
        <dbReference type="SAM" id="Phobius"/>
    </source>
</evidence>
<evidence type="ECO:0000313" key="8">
    <source>
        <dbReference type="EnsemblMetazoa" id="HelroP92484"/>
    </source>
</evidence>